<protein>
    <recommendedName>
        <fullName evidence="1">PKD domain-containing protein</fullName>
    </recommendedName>
</protein>
<dbReference type="SMART" id="SM00089">
    <property type="entry name" value="PKD"/>
    <property type="match status" value="2"/>
</dbReference>
<feature type="domain" description="PKD" evidence="1">
    <location>
        <begin position="1"/>
        <end position="55"/>
    </location>
</feature>
<dbReference type="InterPro" id="IPR035986">
    <property type="entry name" value="PKD_dom_sf"/>
</dbReference>
<sequence length="155" mass="17094">MEVQFTDLSEGEVDTWEWDFDNDGLVDSTFQSPQHTYSEPGTYTISLTVSGPGGNDSEIKIAYLEIAPASCEADFVADPTTGYVPVVVQFTDLSEGEVNTWEWDFDNDGLVDSTLQNPQYIYNDTGTYTVSLTVSGPGGARDRETKINYLEFATT</sequence>
<dbReference type="AlphaFoldDB" id="X0XHZ2"/>
<dbReference type="EMBL" id="BARS01053762">
    <property type="protein sequence ID" value="GAG42789.1"/>
    <property type="molecule type" value="Genomic_DNA"/>
</dbReference>
<reference evidence="2" key="1">
    <citation type="journal article" date="2014" name="Front. Microbiol.">
        <title>High frequency of phylogenetically diverse reductive dehalogenase-homologous genes in deep subseafloor sedimentary metagenomes.</title>
        <authorList>
            <person name="Kawai M."/>
            <person name="Futagami T."/>
            <person name="Toyoda A."/>
            <person name="Takaki Y."/>
            <person name="Nishi S."/>
            <person name="Hori S."/>
            <person name="Arai W."/>
            <person name="Tsubouchi T."/>
            <person name="Morono Y."/>
            <person name="Uchiyama I."/>
            <person name="Ito T."/>
            <person name="Fujiyama A."/>
            <person name="Inagaki F."/>
            <person name="Takami H."/>
        </authorList>
    </citation>
    <scope>NUCLEOTIDE SEQUENCE</scope>
    <source>
        <strain evidence="2">Expedition CK06-06</strain>
    </source>
</reference>
<accession>X0XHZ2</accession>
<dbReference type="InterPro" id="IPR013783">
    <property type="entry name" value="Ig-like_fold"/>
</dbReference>
<feature type="non-terminal residue" evidence="2">
    <location>
        <position position="155"/>
    </location>
</feature>
<dbReference type="InterPro" id="IPR000601">
    <property type="entry name" value="PKD_dom"/>
</dbReference>
<dbReference type="Gene3D" id="2.60.40.10">
    <property type="entry name" value="Immunoglobulins"/>
    <property type="match status" value="2"/>
</dbReference>
<organism evidence="2">
    <name type="scientific">marine sediment metagenome</name>
    <dbReference type="NCBI Taxonomy" id="412755"/>
    <lineage>
        <taxon>unclassified sequences</taxon>
        <taxon>metagenomes</taxon>
        <taxon>ecological metagenomes</taxon>
    </lineage>
</organism>
<name>X0XHZ2_9ZZZZ</name>
<dbReference type="PANTHER" id="PTHR36842:SF1">
    <property type="entry name" value="PROTEIN TOLB"/>
    <property type="match status" value="1"/>
</dbReference>
<dbReference type="SUPFAM" id="SSF49299">
    <property type="entry name" value="PKD domain"/>
    <property type="match status" value="2"/>
</dbReference>
<gene>
    <name evidence="2" type="ORF">S01H1_79710</name>
</gene>
<evidence type="ECO:0000313" key="2">
    <source>
        <dbReference type="EMBL" id="GAG42789.1"/>
    </source>
</evidence>
<dbReference type="Pfam" id="PF18911">
    <property type="entry name" value="PKD_4"/>
    <property type="match status" value="2"/>
</dbReference>
<dbReference type="FunFam" id="2.60.40.10:FF:000270">
    <property type="entry name" value="Cell surface protein"/>
    <property type="match status" value="2"/>
</dbReference>
<dbReference type="PROSITE" id="PS50093">
    <property type="entry name" value="PKD"/>
    <property type="match status" value="2"/>
</dbReference>
<feature type="domain" description="PKD" evidence="1">
    <location>
        <begin position="71"/>
        <end position="139"/>
    </location>
</feature>
<evidence type="ECO:0000259" key="1">
    <source>
        <dbReference type="PROSITE" id="PS50093"/>
    </source>
</evidence>
<comment type="caution">
    <text evidence="2">The sequence shown here is derived from an EMBL/GenBank/DDBJ whole genome shotgun (WGS) entry which is preliminary data.</text>
</comment>
<proteinExistence type="predicted"/>
<dbReference type="CDD" id="cd00146">
    <property type="entry name" value="PKD"/>
    <property type="match status" value="2"/>
</dbReference>
<dbReference type="InterPro" id="IPR022409">
    <property type="entry name" value="PKD/Chitinase_dom"/>
</dbReference>
<dbReference type="PANTHER" id="PTHR36842">
    <property type="entry name" value="PROTEIN TOLB HOMOLOG"/>
    <property type="match status" value="1"/>
</dbReference>